<sequence length="170" mass="18724">MNNLRSHRPGGRPRVPLTALFAISTLFLTGCQDGAGTSNTANIQHTETTEHNQTKRFQGNTSGPLTNTADSFSKRSPANQTLETPKTLVWSAPLTREDGSSLAIGQIAEYRIYYRLKYKDRFSVIPITDTSNTKYPLTGLPPGAYEFSITTVDAEGLESRRSESVEINLI</sequence>
<reference evidence="2 3" key="1">
    <citation type="submission" date="2018-08" db="EMBL/GenBank/DDBJ databases">
        <title>Whole Genome Sequence of the Moderate Halophilic Marine Bacterium Marinobacter litoralis Sw-45.</title>
        <authorList>
            <person name="Musa H."/>
        </authorList>
    </citation>
    <scope>NUCLEOTIDE SEQUENCE [LARGE SCALE GENOMIC DNA]</scope>
    <source>
        <strain evidence="2 3">Sw-45</strain>
    </source>
</reference>
<organism evidence="2 3">
    <name type="scientific">Marinobacter litoralis</name>
    <dbReference type="NCBI Taxonomy" id="187981"/>
    <lineage>
        <taxon>Bacteria</taxon>
        <taxon>Pseudomonadati</taxon>
        <taxon>Pseudomonadota</taxon>
        <taxon>Gammaproteobacteria</taxon>
        <taxon>Pseudomonadales</taxon>
        <taxon>Marinobacteraceae</taxon>
        <taxon>Marinobacter</taxon>
    </lineage>
</organism>
<evidence type="ECO:0000313" key="3">
    <source>
        <dbReference type="Proteomes" id="UP000265903"/>
    </source>
</evidence>
<feature type="region of interest" description="Disordered" evidence="1">
    <location>
        <begin position="47"/>
        <end position="80"/>
    </location>
</feature>
<dbReference type="AlphaFoldDB" id="A0A3M2RBP1"/>
<dbReference type="SUPFAM" id="SSF49265">
    <property type="entry name" value="Fibronectin type III"/>
    <property type="match status" value="1"/>
</dbReference>
<comment type="caution">
    <text evidence="2">The sequence shown here is derived from an EMBL/GenBank/DDBJ whole genome shotgun (WGS) entry which is preliminary data.</text>
</comment>
<dbReference type="Gene3D" id="2.60.40.10">
    <property type="entry name" value="Immunoglobulins"/>
    <property type="match status" value="1"/>
</dbReference>
<dbReference type="RefSeq" id="WP_114334804.1">
    <property type="nucleotide sequence ID" value="NZ_QMDL01000003.1"/>
</dbReference>
<feature type="compositionally biased region" description="Polar residues" evidence="1">
    <location>
        <begin position="55"/>
        <end position="80"/>
    </location>
</feature>
<dbReference type="InterPro" id="IPR003961">
    <property type="entry name" value="FN3_dom"/>
</dbReference>
<evidence type="ECO:0008006" key="4">
    <source>
        <dbReference type="Google" id="ProtNLM"/>
    </source>
</evidence>
<dbReference type="InterPro" id="IPR036116">
    <property type="entry name" value="FN3_sf"/>
</dbReference>
<protein>
    <recommendedName>
        <fullName evidence="4">Fibronectin type-III domain-containing protein</fullName>
    </recommendedName>
</protein>
<dbReference type="PROSITE" id="PS51257">
    <property type="entry name" value="PROKAR_LIPOPROTEIN"/>
    <property type="match status" value="1"/>
</dbReference>
<proteinExistence type="predicted"/>
<accession>A0A3M2RBP1</accession>
<evidence type="ECO:0000313" key="2">
    <source>
        <dbReference type="EMBL" id="RMJ02554.1"/>
    </source>
</evidence>
<keyword evidence="3" id="KW-1185">Reference proteome</keyword>
<dbReference type="CDD" id="cd00063">
    <property type="entry name" value="FN3"/>
    <property type="match status" value="1"/>
</dbReference>
<name>A0A3M2RBP1_9GAMM</name>
<evidence type="ECO:0000256" key="1">
    <source>
        <dbReference type="SAM" id="MobiDB-lite"/>
    </source>
</evidence>
<dbReference type="InterPro" id="IPR013783">
    <property type="entry name" value="Ig-like_fold"/>
</dbReference>
<dbReference type="Proteomes" id="UP000265903">
    <property type="component" value="Unassembled WGS sequence"/>
</dbReference>
<gene>
    <name evidence="2" type="ORF">DOQ08_02017</name>
</gene>
<dbReference type="EMBL" id="QMDL01000003">
    <property type="protein sequence ID" value="RMJ02554.1"/>
    <property type="molecule type" value="Genomic_DNA"/>
</dbReference>